<dbReference type="InterPro" id="IPR050535">
    <property type="entry name" value="DNA_Repair-Maintenance_Comp"/>
</dbReference>
<dbReference type="RefSeq" id="WP_091424778.1">
    <property type="nucleotide sequence ID" value="NZ_FMCQ01000007.1"/>
</dbReference>
<accession>A0ABY0KQP4</accession>
<proteinExistence type="inferred from homology"/>
<keyword evidence="6" id="KW-0255">Endonuclease</keyword>
<dbReference type="InterPro" id="IPR004843">
    <property type="entry name" value="Calcineurin-like_PHP"/>
</dbReference>
<keyword evidence="4 6" id="KW-0378">Hydrolase</keyword>
<dbReference type="Proteomes" id="UP000199405">
    <property type="component" value="Unassembled WGS sequence"/>
</dbReference>
<comment type="subunit">
    <text evidence="6">Heterodimer of SbcC and SbcD.</text>
</comment>
<evidence type="ECO:0000259" key="8">
    <source>
        <dbReference type="Pfam" id="PF00149"/>
    </source>
</evidence>
<organism evidence="9 10">
    <name type="scientific">Micromonospora tulbaghiae</name>
    <dbReference type="NCBI Taxonomy" id="479978"/>
    <lineage>
        <taxon>Bacteria</taxon>
        <taxon>Bacillati</taxon>
        <taxon>Actinomycetota</taxon>
        <taxon>Actinomycetes</taxon>
        <taxon>Micromonosporales</taxon>
        <taxon>Micromonosporaceae</taxon>
        <taxon>Micromonospora</taxon>
    </lineage>
</organism>
<keyword evidence="6" id="KW-0233">DNA recombination</keyword>
<evidence type="ECO:0000256" key="2">
    <source>
        <dbReference type="ARBA" id="ARBA00013365"/>
    </source>
</evidence>
<comment type="function">
    <text evidence="6">SbcCD cleaves DNA hairpin structures. These structures can inhibit DNA replication and are intermediates in certain DNA recombination reactions. The complex acts as a 3'-&gt;5' double strand exonuclease that can open hairpins. It also has a 5' single-strand endonuclease activity.</text>
</comment>
<evidence type="ECO:0000313" key="10">
    <source>
        <dbReference type="Proteomes" id="UP000199405"/>
    </source>
</evidence>
<evidence type="ECO:0000256" key="4">
    <source>
        <dbReference type="ARBA" id="ARBA00022801"/>
    </source>
</evidence>
<dbReference type="InterPro" id="IPR004593">
    <property type="entry name" value="SbcD"/>
</dbReference>
<feature type="domain" description="Calcineurin-like phosphoesterase" evidence="8">
    <location>
        <begin position="1"/>
        <end position="224"/>
    </location>
</feature>
<dbReference type="Gene3D" id="3.60.21.10">
    <property type="match status" value="1"/>
</dbReference>
<dbReference type="NCBIfam" id="TIGR00619">
    <property type="entry name" value="sbcd"/>
    <property type="match status" value="1"/>
</dbReference>
<keyword evidence="10" id="KW-1185">Reference proteome</keyword>
<dbReference type="PANTHER" id="PTHR30337">
    <property type="entry name" value="COMPONENT OF ATP-DEPENDENT DSDNA EXONUCLEASE"/>
    <property type="match status" value="1"/>
</dbReference>
<dbReference type="GeneID" id="93471813"/>
<dbReference type="InterPro" id="IPR029052">
    <property type="entry name" value="Metallo-depent_PP-like"/>
</dbReference>
<dbReference type="SUPFAM" id="SSF56300">
    <property type="entry name" value="Metallo-dependent phosphatases"/>
    <property type="match status" value="1"/>
</dbReference>
<evidence type="ECO:0000256" key="6">
    <source>
        <dbReference type="RuleBase" id="RU363069"/>
    </source>
</evidence>
<keyword evidence="3 6" id="KW-0540">Nuclease</keyword>
<evidence type="ECO:0000313" key="9">
    <source>
        <dbReference type="EMBL" id="SCF01065.1"/>
    </source>
</evidence>
<comment type="caution">
    <text evidence="9">The sequence shown here is derived from an EMBL/GenBank/DDBJ whole genome shotgun (WGS) entry which is preliminary data.</text>
</comment>
<evidence type="ECO:0000256" key="5">
    <source>
        <dbReference type="ARBA" id="ARBA00022839"/>
    </source>
</evidence>
<keyword evidence="5 6" id="KW-0269">Exonuclease</keyword>
<sequence>MRLLHTSDWHVGRTTYNKSRHPDFVKVFDEIIEIARTRHPDLILNTGDLLDHARVSHSDINLAASCLGELSKVAPVVVVAGNHDSAMLLDAFNLLHAGDQIHFVTTPRGRKGDYLTFPGSDGITLRLGALPFVNTSRAIDVFDDPAQWAGDYRHRIAAIQNQIAEHLNHDLDPQKTVTVFAAHLFVTGAGLGGTEREAHVSGDYGTHPDDMPHVDYAAFGHIHQAQQLPGPVAGRYAGSPLALDFGEAGQTKSVTLVDLAPGTPAFIEEVPLRGGRALRTFTGTLNELAAAAGEIEDALCVIEINTETHDPVLSQRVHELLPRATVLQIRQNAADGRAFPSVVLPDMPTASGDLLERFITYIADQNTSPAPADRVIAVLAELLDAHAEDREPSFPQEALLPTGASTSADRGGMA</sequence>
<evidence type="ECO:0000256" key="7">
    <source>
        <dbReference type="SAM" id="MobiDB-lite"/>
    </source>
</evidence>
<reference evidence="9 10" key="1">
    <citation type="submission" date="2016-06" db="EMBL/GenBank/DDBJ databases">
        <authorList>
            <person name="Varghese N."/>
            <person name="Submissions Spin"/>
        </authorList>
    </citation>
    <scope>NUCLEOTIDE SEQUENCE [LARGE SCALE GENOMIC DNA]</scope>
    <source>
        <strain evidence="9 10">DSM 45142</strain>
    </source>
</reference>
<feature type="region of interest" description="Disordered" evidence="7">
    <location>
        <begin position="390"/>
        <end position="414"/>
    </location>
</feature>
<dbReference type="InterPro" id="IPR041796">
    <property type="entry name" value="Mre11_N"/>
</dbReference>
<dbReference type="EMBL" id="FMCQ01000007">
    <property type="protein sequence ID" value="SCF01065.1"/>
    <property type="molecule type" value="Genomic_DNA"/>
</dbReference>
<protein>
    <recommendedName>
        <fullName evidence="2 6">Nuclease SbcCD subunit D</fullName>
    </recommendedName>
</protein>
<evidence type="ECO:0000256" key="1">
    <source>
        <dbReference type="ARBA" id="ARBA00010555"/>
    </source>
</evidence>
<keyword evidence="6" id="KW-0235">DNA replication</keyword>
<dbReference type="CDD" id="cd00840">
    <property type="entry name" value="MPP_Mre11_N"/>
    <property type="match status" value="1"/>
</dbReference>
<dbReference type="Pfam" id="PF00149">
    <property type="entry name" value="Metallophos"/>
    <property type="match status" value="1"/>
</dbReference>
<evidence type="ECO:0000256" key="3">
    <source>
        <dbReference type="ARBA" id="ARBA00022722"/>
    </source>
</evidence>
<dbReference type="PANTHER" id="PTHR30337:SF0">
    <property type="entry name" value="NUCLEASE SBCCD SUBUNIT D"/>
    <property type="match status" value="1"/>
</dbReference>
<comment type="similarity">
    <text evidence="1 6">Belongs to the SbcD family.</text>
</comment>
<name>A0ABY0KQP4_9ACTN</name>
<gene>
    <name evidence="6" type="primary">sbcD</name>
    <name evidence="9" type="ORF">GA0070562_5092</name>
</gene>